<dbReference type="STRING" id="1480615.AWJ14_03930"/>
<evidence type="ECO:0000259" key="5">
    <source>
        <dbReference type="PROSITE" id="PS50931"/>
    </source>
</evidence>
<name>A0A1C1YWR7_9HYPH</name>
<dbReference type="PANTHER" id="PTHR30419">
    <property type="entry name" value="HTH-TYPE TRANSCRIPTIONAL REGULATOR YBHD"/>
    <property type="match status" value="1"/>
</dbReference>
<dbReference type="SUPFAM" id="SSF53850">
    <property type="entry name" value="Periplasmic binding protein-like II"/>
    <property type="match status" value="1"/>
</dbReference>
<dbReference type="InterPro" id="IPR036388">
    <property type="entry name" value="WH-like_DNA-bd_sf"/>
</dbReference>
<dbReference type="OrthoDB" id="7506954at2"/>
<dbReference type="Gene3D" id="3.40.190.10">
    <property type="entry name" value="Periplasmic binding protein-like II"/>
    <property type="match status" value="2"/>
</dbReference>
<dbReference type="PROSITE" id="PS50931">
    <property type="entry name" value="HTH_LYSR"/>
    <property type="match status" value="1"/>
</dbReference>
<dbReference type="SUPFAM" id="SSF46785">
    <property type="entry name" value="Winged helix' DNA-binding domain"/>
    <property type="match status" value="1"/>
</dbReference>
<dbReference type="PANTHER" id="PTHR30419:SF8">
    <property type="entry name" value="NITROGEN ASSIMILATION TRANSCRIPTIONAL ACTIVATOR-RELATED"/>
    <property type="match status" value="1"/>
</dbReference>
<dbReference type="CDD" id="cd05466">
    <property type="entry name" value="PBP2_LTTR_substrate"/>
    <property type="match status" value="1"/>
</dbReference>
<keyword evidence="4" id="KW-0804">Transcription</keyword>
<evidence type="ECO:0000256" key="4">
    <source>
        <dbReference type="ARBA" id="ARBA00023163"/>
    </source>
</evidence>
<organism evidence="6 7">
    <name type="scientific">Hoeflea olei</name>
    <dbReference type="NCBI Taxonomy" id="1480615"/>
    <lineage>
        <taxon>Bacteria</taxon>
        <taxon>Pseudomonadati</taxon>
        <taxon>Pseudomonadota</taxon>
        <taxon>Alphaproteobacteria</taxon>
        <taxon>Hyphomicrobiales</taxon>
        <taxon>Rhizobiaceae</taxon>
        <taxon>Hoeflea</taxon>
    </lineage>
</organism>
<dbReference type="Pfam" id="PF00126">
    <property type="entry name" value="HTH_1"/>
    <property type="match status" value="1"/>
</dbReference>
<comment type="similarity">
    <text evidence="1">Belongs to the LysR transcriptional regulatory family.</text>
</comment>
<evidence type="ECO:0000313" key="7">
    <source>
        <dbReference type="Proteomes" id="UP000094795"/>
    </source>
</evidence>
<dbReference type="EMBL" id="LQZT01000012">
    <property type="protein sequence ID" value="OCW57948.1"/>
    <property type="molecule type" value="Genomic_DNA"/>
</dbReference>
<evidence type="ECO:0000256" key="2">
    <source>
        <dbReference type="ARBA" id="ARBA00023015"/>
    </source>
</evidence>
<dbReference type="Gene3D" id="1.10.10.10">
    <property type="entry name" value="Winged helix-like DNA-binding domain superfamily/Winged helix DNA-binding domain"/>
    <property type="match status" value="1"/>
</dbReference>
<accession>A0A1C1YWR7</accession>
<dbReference type="InterPro" id="IPR005119">
    <property type="entry name" value="LysR_subst-bd"/>
</dbReference>
<gene>
    <name evidence="6" type="ORF">AWJ14_03930</name>
</gene>
<dbReference type="InterPro" id="IPR000847">
    <property type="entry name" value="LysR_HTH_N"/>
</dbReference>
<dbReference type="InterPro" id="IPR036390">
    <property type="entry name" value="WH_DNA-bd_sf"/>
</dbReference>
<proteinExistence type="inferred from homology"/>
<dbReference type="GO" id="GO:0003700">
    <property type="term" value="F:DNA-binding transcription factor activity"/>
    <property type="evidence" value="ECO:0007669"/>
    <property type="project" value="InterPro"/>
</dbReference>
<evidence type="ECO:0000313" key="6">
    <source>
        <dbReference type="EMBL" id="OCW57948.1"/>
    </source>
</evidence>
<keyword evidence="2" id="KW-0805">Transcription regulation</keyword>
<sequence>MQPYEQRFPWNLDWNLLRTFMIVVDQRGLTRAADFLGVTQPTISSALKRLETTIGASLIDRRPGHFAVTEAGQVLYQECTALFGAVSQIPGLITKAQRRVTGHITIVMTSHVVCDHLDRVLYRFNEDHPGVTYSISIAESSEVLNRVRQNRATFGVCLMRDPDPALLAQPLYRERFALYCGPRHRLFGKTQIKLSELKGENSVSFQTEVESGPLFLLAQLRERALLDPEVKGVSANLPEVRRMIVAGIGVGALPVHVASRDVAAGLLWPLPPYGGLPTADIYFVTNPRRSLNPAESVLVAAIGQLIETTPIAERTYP</sequence>
<dbReference type="Proteomes" id="UP000094795">
    <property type="component" value="Unassembled WGS sequence"/>
</dbReference>
<reference evidence="6 7" key="1">
    <citation type="submission" date="2015-12" db="EMBL/GenBank/DDBJ databases">
        <authorList>
            <person name="Shamseldin A."/>
            <person name="Moawad H."/>
            <person name="Abd El-Rahim W.M."/>
            <person name="Sadowsky M.J."/>
        </authorList>
    </citation>
    <scope>NUCLEOTIDE SEQUENCE [LARGE SCALE GENOMIC DNA]</scope>
    <source>
        <strain evidence="6 7">JC234</strain>
    </source>
</reference>
<dbReference type="PRINTS" id="PR00039">
    <property type="entry name" value="HTHLYSR"/>
</dbReference>
<protein>
    <submittedName>
        <fullName evidence="6">LysR family transcriptional regulator</fullName>
    </submittedName>
</protein>
<evidence type="ECO:0000256" key="3">
    <source>
        <dbReference type="ARBA" id="ARBA00023125"/>
    </source>
</evidence>
<dbReference type="InterPro" id="IPR050950">
    <property type="entry name" value="HTH-type_LysR_regulators"/>
</dbReference>
<keyword evidence="7" id="KW-1185">Reference proteome</keyword>
<dbReference type="AlphaFoldDB" id="A0A1C1YWR7"/>
<dbReference type="RefSeq" id="WP_083220183.1">
    <property type="nucleotide sequence ID" value="NZ_LQZT01000012.1"/>
</dbReference>
<feature type="domain" description="HTH lysR-type" evidence="5">
    <location>
        <begin position="12"/>
        <end position="69"/>
    </location>
</feature>
<dbReference type="GO" id="GO:0005829">
    <property type="term" value="C:cytosol"/>
    <property type="evidence" value="ECO:0007669"/>
    <property type="project" value="TreeGrafter"/>
</dbReference>
<dbReference type="Pfam" id="PF03466">
    <property type="entry name" value="LysR_substrate"/>
    <property type="match status" value="1"/>
</dbReference>
<dbReference type="GO" id="GO:0003677">
    <property type="term" value="F:DNA binding"/>
    <property type="evidence" value="ECO:0007669"/>
    <property type="project" value="UniProtKB-KW"/>
</dbReference>
<evidence type="ECO:0000256" key="1">
    <source>
        <dbReference type="ARBA" id="ARBA00009437"/>
    </source>
</evidence>
<comment type="caution">
    <text evidence="6">The sequence shown here is derived from an EMBL/GenBank/DDBJ whole genome shotgun (WGS) entry which is preliminary data.</text>
</comment>
<keyword evidence="3" id="KW-0238">DNA-binding</keyword>